<keyword evidence="4" id="KW-1185">Reference proteome</keyword>
<feature type="region of interest" description="Disordered" evidence="1">
    <location>
        <begin position="68"/>
        <end position="148"/>
    </location>
</feature>
<accession>A0A923E3S4</accession>
<evidence type="ECO:0000256" key="2">
    <source>
        <dbReference type="SAM" id="Phobius"/>
    </source>
</evidence>
<proteinExistence type="predicted"/>
<sequence>MLRILIAIAWIAVTVYAIADWFRTPEEELWARMPKAMWLVLILITIPSFSLGSIAWIVLRAVSRAEAGQSPLPPLPMQRPAQARPEKPRPLAPDDDPEFLFRIERDIQREKRRSAEAGGGDGADESPAAQPETRDEGEGEGAEGGPRE</sequence>
<reference evidence="3" key="1">
    <citation type="submission" date="2020-08" db="EMBL/GenBank/DDBJ databases">
        <title>Sequencing the genomes of 1000 actinobacteria strains.</title>
        <authorList>
            <person name="Klenk H.-P."/>
        </authorList>
    </citation>
    <scope>NUCLEOTIDE SEQUENCE</scope>
    <source>
        <strain evidence="3">DSM 10695</strain>
    </source>
</reference>
<dbReference type="AlphaFoldDB" id="A0A923E3S4"/>
<gene>
    <name evidence="3" type="ORF">HD592_000585</name>
</gene>
<feature type="compositionally biased region" description="Basic and acidic residues" evidence="1">
    <location>
        <begin position="99"/>
        <end position="115"/>
    </location>
</feature>
<evidence type="ECO:0000256" key="1">
    <source>
        <dbReference type="SAM" id="MobiDB-lite"/>
    </source>
</evidence>
<keyword evidence="2" id="KW-1133">Transmembrane helix</keyword>
<evidence type="ECO:0000313" key="4">
    <source>
        <dbReference type="Proteomes" id="UP000617426"/>
    </source>
</evidence>
<keyword evidence="2" id="KW-0472">Membrane</keyword>
<dbReference type="RefSeq" id="WP_184451756.1">
    <property type="nucleotide sequence ID" value="NZ_JACHMK010000001.1"/>
</dbReference>
<dbReference type="Proteomes" id="UP000617426">
    <property type="component" value="Unassembled WGS sequence"/>
</dbReference>
<comment type="caution">
    <text evidence="3">The sequence shown here is derived from an EMBL/GenBank/DDBJ whole genome shotgun (WGS) entry which is preliminary data.</text>
</comment>
<feature type="transmembrane region" description="Helical" evidence="2">
    <location>
        <begin position="35"/>
        <end position="59"/>
    </location>
</feature>
<evidence type="ECO:0000313" key="3">
    <source>
        <dbReference type="EMBL" id="MBB6334020.1"/>
    </source>
</evidence>
<organism evidence="3 4">
    <name type="scientific">Schaalia hyovaginalis</name>
    <dbReference type="NCBI Taxonomy" id="29316"/>
    <lineage>
        <taxon>Bacteria</taxon>
        <taxon>Bacillati</taxon>
        <taxon>Actinomycetota</taxon>
        <taxon>Actinomycetes</taxon>
        <taxon>Actinomycetales</taxon>
        <taxon>Actinomycetaceae</taxon>
        <taxon>Schaalia</taxon>
    </lineage>
</organism>
<dbReference type="EMBL" id="JACHMK010000001">
    <property type="protein sequence ID" value="MBB6334020.1"/>
    <property type="molecule type" value="Genomic_DNA"/>
</dbReference>
<evidence type="ECO:0008006" key="5">
    <source>
        <dbReference type="Google" id="ProtNLM"/>
    </source>
</evidence>
<keyword evidence="2" id="KW-0812">Transmembrane</keyword>
<name>A0A923E3S4_9ACTO</name>
<protein>
    <recommendedName>
        <fullName evidence="5">PLDc_N domain-containing protein</fullName>
    </recommendedName>
</protein>